<keyword evidence="1" id="KW-0812">Transmembrane</keyword>
<reference evidence="2" key="1">
    <citation type="submission" date="2014-05" db="EMBL/GenBank/DDBJ databases">
        <authorList>
            <person name="Chronopoulou M."/>
        </authorList>
    </citation>
    <scope>NUCLEOTIDE SEQUENCE</scope>
    <source>
        <tissue evidence="2">Whole organism</tissue>
    </source>
</reference>
<organism evidence="2">
    <name type="scientific">Lepeophtheirus salmonis</name>
    <name type="common">Salmon louse</name>
    <name type="synonym">Caligus salmonis</name>
    <dbReference type="NCBI Taxonomy" id="72036"/>
    <lineage>
        <taxon>Eukaryota</taxon>
        <taxon>Metazoa</taxon>
        <taxon>Ecdysozoa</taxon>
        <taxon>Arthropoda</taxon>
        <taxon>Crustacea</taxon>
        <taxon>Multicrustacea</taxon>
        <taxon>Hexanauplia</taxon>
        <taxon>Copepoda</taxon>
        <taxon>Siphonostomatoida</taxon>
        <taxon>Caligidae</taxon>
        <taxon>Lepeophtheirus</taxon>
    </lineage>
</organism>
<evidence type="ECO:0000256" key="1">
    <source>
        <dbReference type="SAM" id="Phobius"/>
    </source>
</evidence>
<dbReference type="EMBL" id="HACA01023389">
    <property type="protein sequence ID" value="CDW40750.1"/>
    <property type="molecule type" value="Transcribed_RNA"/>
</dbReference>
<sequence>ILHFFILLIHSVLFWTCKCYFVTEILFRRVKISKSFLLLVE</sequence>
<dbReference type="AlphaFoldDB" id="A0A0K2URR3"/>
<proteinExistence type="predicted"/>
<protein>
    <submittedName>
        <fullName evidence="2">Uncharacterized protein</fullName>
    </submittedName>
</protein>
<feature type="transmembrane region" description="Helical" evidence="1">
    <location>
        <begin position="6"/>
        <end position="27"/>
    </location>
</feature>
<name>A0A0K2URR3_LEPSM</name>
<accession>A0A0K2URR3</accession>
<evidence type="ECO:0000313" key="2">
    <source>
        <dbReference type="EMBL" id="CDW40750.1"/>
    </source>
</evidence>
<keyword evidence="1" id="KW-1133">Transmembrane helix</keyword>
<feature type="non-terminal residue" evidence="2">
    <location>
        <position position="1"/>
    </location>
</feature>
<keyword evidence="1" id="KW-0472">Membrane</keyword>